<evidence type="ECO:0000256" key="3">
    <source>
        <dbReference type="ARBA" id="ARBA00023163"/>
    </source>
</evidence>
<dbReference type="Gene3D" id="1.10.357.10">
    <property type="entry name" value="Tetracycline Repressor, domain 2"/>
    <property type="match status" value="1"/>
</dbReference>
<feature type="DNA-binding region" description="H-T-H motif" evidence="4">
    <location>
        <begin position="37"/>
        <end position="56"/>
    </location>
</feature>
<gene>
    <name evidence="6" type="ORF">BM477_01485</name>
</gene>
<keyword evidence="7" id="KW-1185">Reference proteome</keyword>
<dbReference type="Proteomes" id="UP000186465">
    <property type="component" value="Unassembled WGS sequence"/>
</dbReference>
<dbReference type="SUPFAM" id="SSF46689">
    <property type="entry name" value="Homeodomain-like"/>
    <property type="match status" value="1"/>
</dbReference>
<proteinExistence type="predicted"/>
<protein>
    <recommendedName>
        <fullName evidence="5">HTH tetR-type domain-containing protein</fullName>
    </recommendedName>
</protein>
<sequence>MPKIMGHNLAEHRAQVRSRLFDALADLLREKGFDSITMAEIAAKAEVGRTAVYNHFPDKESLLLAFITEQTHQYAAKIQEALASVDDPIEKIRIYVRQQLRLNSDYQMATSVELRHAVSQETATELSAHAVIVEDILHSILRDAMRQGLIREQRTNPLIHLIHAALAAGIRAREPHEYAGTILTTEQFILSGLGAEVDPPSREEYEEMVELATQDLAQRRVQPQVTSVCPVIH</sequence>
<dbReference type="STRING" id="156892.BM477_01485"/>
<dbReference type="Pfam" id="PF00440">
    <property type="entry name" value="TetR_N"/>
    <property type="match status" value="1"/>
</dbReference>
<feature type="domain" description="HTH tetR-type" evidence="5">
    <location>
        <begin position="14"/>
        <end position="74"/>
    </location>
</feature>
<dbReference type="InterPro" id="IPR023772">
    <property type="entry name" value="DNA-bd_HTH_TetR-type_CS"/>
</dbReference>
<accession>A0A1Q5PST4</accession>
<comment type="caution">
    <text evidence="6">The sequence shown here is derived from an EMBL/GenBank/DDBJ whole genome shotgun (WGS) entry which is preliminary data.</text>
</comment>
<keyword evidence="3" id="KW-0804">Transcription</keyword>
<reference evidence="7" key="1">
    <citation type="submission" date="2016-11" db="EMBL/GenBank/DDBJ databases">
        <title>Actinomyces gypaetusis sp. nov. isolated from Gypaetus barbatus in Qinghai Tibet Plateau China.</title>
        <authorList>
            <person name="Meng X."/>
        </authorList>
    </citation>
    <scope>NUCLEOTIDE SEQUENCE [LARGE SCALE GENOMIC DNA]</scope>
    <source>
        <strain evidence="7">DSM 15383</strain>
    </source>
</reference>
<keyword evidence="1" id="KW-0805">Transcription regulation</keyword>
<dbReference type="PROSITE" id="PS01081">
    <property type="entry name" value="HTH_TETR_1"/>
    <property type="match status" value="1"/>
</dbReference>
<evidence type="ECO:0000313" key="6">
    <source>
        <dbReference type="EMBL" id="OKL50647.1"/>
    </source>
</evidence>
<dbReference type="InterPro" id="IPR050109">
    <property type="entry name" value="HTH-type_TetR-like_transc_reg"/>
</dbReference>
<evidence type="ECO:0000256" key="4">
    <source>
        <dbReference type="PROSITE-ProRule" id="PRU00335"/>
    </source>
</evidence>
<dbReference type="PROSITE" id="PS50977">
    <property type="entry name" value="HTH_TETR_2"/>
    <property type="match status" value="1"/>
</dbReference>
<dbReference type="GO" id="GO:0003700">
    <property type="term" value="F:DNA-binding transcription factor activity"/>
    <property type="evidence" value="ECO:0007669"/>
    <property type="project" value="TreeGrafter"/>
</dbReference>
<evidence type="ECO:0000256" key="2">
    <source>
        <dbReference type="ARBA" id="ARBA00023125"/>
    </source>
</evidence>
<evidence type="ECO:0000313" key="7">
    <source>
        <dbReference type="Proteomes" id="UP000186465"/>
    </source>
</evidence>
<dbReference type="GO" id="GO:0000976">
    <property type="term" value="F:transcription cis-regulatory region binding"/>
    <property type="evidence" value="ECO:0007669"/>
    <property type="project" value="TreeGrafter"/>
</dbReference>
<name>A0A1Q5PST4_9ACTO</name>
<dbReference type="InterPro" id="IPR001647">
    <property type="entry name" value="HTH_TetR"/>
</dbReference>
<dbReference type="EMBL" id="MPDM01000001">
    <property type="protein sequence ID" value="OKL50647.1"/>
    <property type="molecule type" value="Genomic_DNA"/>
</dbReference>
<dbReference type="RefSeq" id="WP_075360885.1">
    <property type="nucleotide sequence ID" value="NZ_MPDM01000001.1"/>
</dbReference>
<evidence type="ECO:0000256" key="1">
    <source>
        <dbReference type="ARBA" id="ARBA00023015"/>
    </source>
</evidence>
<dbReference type="InterPro" id="IPR009057">
    <property type="entry name" value="Homeodomain-like_sf"/>
</dbReference>
<evidence type="ECO:0000259" key="5">
    <source>
        <dbReference type="PROSITE" id="PS50977"/>
    </source>
</evidence>
<dbReference type="OrthoDB" id="4709704at2"/>
<dbReference type="PANTHER" id="PTHR30055">
    <property type="entry name" value="HTH-TYPE TRANSCRIPTIONAL REGULATOR RUTR"/>
    <property type="match status" value="1"/>
</dbReference>
<dbReference type="PRINTS" id="PR00455">
    <property type="entry name" value="HTHTETR"/>
</dbReference>
<dbReference type="AlphaFoldDB" id="A0A1Q5PST4"/>
<organism evidence="6 7">
    <name type="scientific">Boudabousia marimammalium</name>
    <dbReference type="NCBI Taxonomy" id="156892"/>
    <lineage>
        <taxon>Bacteria</taxon>
        <taxon>Bacillati</taxon>
        <taxon>Actinomycetota</taxon>
        <taxon>Actinomycetes</taxon>
        <taxon>Actinomycetales</taxon>
        <taxon>Actinomycetaceae</taxon>
        <taxon>Boudabousia</taxon>
    </lineage>
</organism>
<keyword evidence="2 4" id="KW-0238">DNA-binding</keyword>
<dbReference type="PANTHER" id="PTHR30055:SF234">
    <property type="entry name" value="HTH-TYPE TRANSCRIPTIONAL REGULATOR BETI"/>
    <property type="match status" value="1"/>
</dbReference>